<dbReference type="Proteomes" id="UP000316798">
    <property type="component" value="Chromosome"/>
</dbReference>
<reference evidence="1 2" key="1">
    <citation type="submission" date="2019-01" db="EMBL/GenBank/DDBJ databases">
        <title>Genomic insights into a novel species Rhodoferax sp.</title>
        <authorList>
            <person name="Jin L."/>
        </authorList>
    </citation>
    <scope>NUCLEOTIDE SEQUENCE [LARGE SCALE GENOMIC DNA]</scope>
    <source>
        <strain evidence="1 2">CHu59-6-5</strain>
    </source>
</reference>
<accession>A0A515DGG3</accession>
<organism evidence="1 2">
    <name type="scientific">Rhodoferax sediminis</name>
    <dbReference type="NCBI Taxonomy" id="2509614"/>
    <lineage>
        <taxon>Bacteria</taxon>
        <taxon>Pseudomonadati</taxon>
        <taxon>Pseudomonadota</taxon>
        <taxon>Betaproteobacteria</taxon>
        <taxon>Burkholderiales</taxon>
        <taxon>Comamonadaceae</taxon>
        <taxon>Rhodoferax</taxon>
    </lineage>
</organism>
<proteinExistence type="predicted"/>
<name>A0A515DGG3_9BURK</name>
<dbReference type="AlphaFoldDB" id="A0A515DGG3"/>
<dbReference type="KEGG" id="rhf:EUB48_20665"/>
<evidence type="ECO:0000313" key="1">
    <source>
        <dbReference type="EMBL" id="QDL39467.1"/>
    </source>
</evidence>
<sequence length="155" mass="16528">MMSTPRSPEFESLVGEAVRGFMQTRRAPPAPAQSVRLPLTIRSDADLAELVRWFKLLCASDALRERFVSGAIALDLKLLAPEPAAAPMPAAMAAPGNGAPQAGLPMAIDESVITEAVLRRQHAGGQVVSLRRGAVITPAARDYARTAGIRMERSE</sequence>
<protein>
    <submittedName>
        <fullName evidence="1">Uncharacterized protein</fullName>
    </submittedName>
</protein>
<keyword evidence="2" id="KW-1185">Reference proteome</keyword>
<evidence type="ECO:0000313" key="2">
    <source>
        <dbReference type="Proteomes" id="UP000316798"/>
    </source>
</evidence>
<dbReference type="EMBL" id="CP035503">
    <property type="protein sequence ID" value="QDL39467.1"/>
    <property type="molecule type" value="Genomic_DNA"/>
</dbReference>
<gene>
    <name evidence="1" type="ORF">EUB48_20665</name>
</gene>